<dbReference type="InterPro" id="IPR006119">
    <property type="entry name" value="Resolv_N"/>
</dbReference>
<feature type="domain" description="Resolvase/invertase-type recombinase catalytic" evidence="1">
    <location>
        <begin position="15"/>
        <end position="164"/>
    </location>
</feature>
<dbReference type="Gene3D" id="3.40.50.1390">
    <property type="entry name" value="Resolvase, N-terminal catalytic domain"/>
    <property type="match status" value="1"/>
</dbReference>
<dbReference type="Proteomes" id="UP000636264">
    <property type="component" value="Unassembled WGS sequence"/>
</dbReference>
<dbReference type="PROSITE" id="PS51736">
    <property type="entry name" value="RECOMBINASES_3"/>
    <property type="match status" value="1"/>
</dbReference>
<dbReference type="EMBL" id="BMIF01000024">
    <property type="protein sequence ID" value="GGA82155.1"/>
    <property type="molecule type" value="Genomic_DNA"/>
</dbReference>
<dbReference type="InterPro" id="IPR011109">
    <property type="entry name" value="DNA_bind_recombinase_dom"/>
</dbReference>
<dbReference type="PANTHER" id="PTHR30461">
    <property type="entry name" value="DNA-INVERTASE FROM LAMBDOID PROPHAGE"/>
    <property type="match status" value="1"/>
</dbReference>
<keyword evidence="4" id="KW-1185">Reference proteome</keyword>
<dbReference type="SMART" id="SM00857">
    <property type="entry name" value="Resolvase"/>
    <property type="match status" value="1"/>
</dbReference>
<accession>A0A916S5X3</accession>
<protein>
    <submittedName>
        <fullName evidence="3">Uncharacterized protein</fullName>
    </submittedName>
</protein>
<sequence length="319" mass="36353">MNVTELIPTQLLKRKAVVYVRQSSQSQVMTNLESQRRQYDLADIARQHGFIDVEIIDDDLGRSASGTVARPGFDRLVAWLCAGKVGAVLCQDASRLARNGRDWHHLLELCGLVEARVVDHDGVYNPCQPNDRLLLGMKGSISEFELGVLRTRMLDAARSKARRGELRLSVPFGYIWHREAGLGLDPDLRLQEVIHLIFTRFRELGSARQVLLSMTADQIHFPRPSDEGRMTSFTWLPIRYRNVISVLKNPFYAGVYVYGKSEKRTSIVDGRARRSYGHSKPVGTWEVFIKDHHEGYIGWDEYERNQNSWRSTTTVAPTA</sequence>
<evidence type="ECO:0000259" key="2">
    <source>
        <dbReference type="PROSITE" id="PS51737"/>
    </source>
</evidence>
<evidence type="ECO:0000259" key="1">
    <source>
        <dbReference type="PROSITE" id="PS51736"/>
    </source>
</evidence>
<organism evidence="3 4">
    <name type="scientific">Nitratireductor aestuarii</name>
    <dbReference type="NCBI Taxonomy" id="1735103"/>
    <lineage>
        <taxon>Bacteria</taxon>
        <taxon>Pseudomonadati</taxon>
        <taxon>Pseudomonadota</taxon>
        <taxon>Alphaproteobacteria</taxon>
        <taxon>Hyphomicrobiales</taxon>
        <taxon>Phyllobacteriaceae</taxon>
        <taxon>Nitratireductor</taxon>
    </lineage>
</organism>
<dbReference type="InterPro" id="IPR036162">
    <property type="entry name" value="Resolvase-like_N_sf"/>
</dbReference>
<name>A0A916S5X3_9HYPH</name>
<dbReference type="PROSITE" id="PS51737">
    <property type="entry name" value="RECOMBINASE_DNA_BIND"/>
    <property type="match status" value="1"/>
</dbReference>
<dbReference type="PANTHER" id="PTHR30461:SF23">
    <property type="entry name" value="DNA RECOMBINASE-RELATED"/>
    <property type="match status" value="1"/>
</dbReference>
<dbReference type="AlphaFoldDB" id="A0A916S5X3"/>
<dbReference type="CDD" id="cd00338">
    <property type="entry name" value="Ser_Recombinase"/>
    <property type="match status" value="1"/>
</dbReference>
<dbReference type="Pfam" id="PF07508">
    <property type="entry name" value="Recombinase"/>
    <property type="match status" value="1"/>
</dbReference>
<dbReference type="InterPro" id="IPR038109">
    <property type="entry name" value="DNA_bind_recomb_sf"/>
</dbReference>
<evidence type="ECO:0000313" key="4">
    <source>
        <dbReference type="Proteomes" id="UP000636264"/>
    </source>
</evidence>
<dbReference type="Gene3D" id="3.90.1750.20">
    <property type="entry name" value="Putative Large Serine Recombinase, Chain B, Domain 2"/>
    <property type="match status" value="1"/>
</dbReference>
<dbReference type="GO" id="GO:0003677">
    <property type="term" value="F:DNA binding"/>
    <property type="evidence" value="ECO:0007669"/>
    <property type="project" value="InterPro"/>
</dbReference>
<dbReference type="GO" id="GO:0000150">
    <property type="term" value="F:DNA strand exchange activity"/>
    <property type="evidence" value="ECO:0007669"/>
    <property type="project" value="InterPro"/>
</dbReference>
<proteinExistence type="predicted"/>
<dbReference type="SUPFAM" id="SSF53041">
    <property type="entry name" value="Resolvase-like"/>
    <property type="match status" value="1"/>
</dbReference>
<dbReference type="Pfam" id="PF00239">
    <property type="entry name" value="Resolvase"/>
    <property type="match status" value="1"/>
</dbReference>
<dbReference type="InterPro" id="IPR050639">
    <property type="entry name" value="SSR_resolvase"/>
</dbReference>
<evidence type="ECO:0000313" key="3">
    <source>
        <dbReference type="EMBL" id="GGA82155.1"/>
    </source>
</evidence>
<reference evidence="3" key="2">
    <citation type="submission" date="2020-09" db="EMBL/GenBank/DDBJ databases">
        <authorList>
            <person name="Sun Q."/>
            <person name="Zhou Y."/>
        </authorList>
    </citation>
    <scope>NUCLEOTIDE SEQUENCE</scope>
    <source>
        <strain evidence="3">CGMCC 1.15320</strain>
    </source>
</reference>
<reference evidence="3" key="1">
    <citation type="journal article" date="2014" name="Int. J. Syst. Evol. Microbiol.">
        <title>Complete genome sequence of Corynebacterium casei LMG S-19264T (=DSM 44701T), isolated from a smear-ripened cheese.</title>
        <authorList>
            <consortium name="US DOE Joint Genome Institute (JGI-PGF)"/>
            <person name="Walter F."/>
            <person name="Albersmeier A."/>
            <person name="Kalinowski J."/>
            <person name="Ruckert C."/>
        </authorList>
    </citation>
    <scope>NUCLEOTIDE SEQUENCE</scope>
    <source>
        <strain evidence="3">CGMCC 1.15320</strain>
    </source>
</reference>
<feature type="domain" description="Recombinase" evidence="2">
    <location>
        <begin position="171"/>
        <end position="316"/>
    </location>
</feature>
<gene>
    <name evidence="3" type="ORF">GCM10011385_40470</name>
</gene>
<comment type="caution">
    <text evidence="3">The sequence shown here is derived from an EMBL/GenBank/DDBJ whole genome shotgun (WGS) entry which is preliminary data.</text>
</comment>